<dbReference type="EMBL" id="JACAGC010000035">
    <property type="protein sequence ID" value="KAF6269712.1"/>
    <property type="molecule type" value="Genomic_DNA"/>
</dbReference>
<evidence type="ECO:0000313" key="2">
    <source>
        <dbReference type="Proteomes" id="UP000585614"/>
    </source>
</evidence>
<evidence type="ECO:0000313" key="1">
    <source>
        <dbReference type="EMBL" id="KAF6269712.1"/>
    </source>
</evidence>
<protein>
    <submittedName>
        <fullName evidence="1">Uncharacterized protein</fullName>
    </submittedName>
</protein>
<dbReference type="AlphaFoldDB" id="A0A7J7R0W3"/>
<name>A0A7J7R0W3_RHIFE</name>
<proteinExistence type="predicted"/>
<organism evidence="1 2">
    <name type="scientific">Rhinolophus ferrumequinum</name>
    <name type="common">Greater horseshoe bat</name>
    <dbReference type="NCBI Taxonomy" id="59479"/>
    <lineage>
        <taxon>Eukaryota</taxon>
        <taxon>Metazoa</taxon>
        <taxon>Chordata</taxon>
        <taxon>Craniata</taxon>
        <taxon>Vertebrata</taxon>
        <taxon>Euteleostomi</taxon>
        <taxon>Mammalia</taxon>
        <taxon>Eutheria</taxon>
        <taxon>Laurasiatheria</taxon>
        <taxon>Chiroptera</taxon>
        <taxon>Yinpterochiroptera</taxon>
        <taxon>Rhinolophoidea</taxon>
        <taxon>Rhinolophidae</taxon>
        <taxon>Rhinolophinae</taxon>
        <taxon>Rhinolophus</taxon>
    </lineage>
</organism>
<accession>A0A7J7R0W3</accession>
<gene>
    <name evidence="1" type="ORF">mRhiFer1_009691</name>
</gene>
<dbReference type="Proteomes" id="UP000585614">
    <property type="component" value="Unassembled WGS sequence"/>
</dbReference>
<comment type="caution">
    <text evidence="1">The sequence shown here is derived from an EMBL/GenBank/DDBJ whole genome shotgun (WGS) entry which is preliminary data.</text>
</comment>
<reference evidence="1 2" key="1">
    <citation type="journal article" date="2020" name="Nature">
        <title>Six reference-quality genomes reveal evolution of bat adaptations.</title>
        <authorList>
            <person name="Jebb D."/>
            <person name="Huang Z."/>
            <person name="Pippel M."/>
            <person name="Hughes G.M."/>
            <person name="Lavrichenko K."/>
            <person name="Devanna P."/>
            <person name="Winkler S."/>
            <person name="Jermiin L.S."/>
            <person name="Skirmuntt E.C."/>
            <person name="Katzourakis A."/>
            <person name="Burkitt-Gray L."/>
            <person name="Ray D.A."/>
            <person name="Sullivan K.A.M."/>
            <person name="Roscito J.G."/>
            <person name="Kirilenko B.M."/>
            <person name="Davalos L.M."/>
            <person name="Corthals A.P."/>
            <person name="Power M.L."/>
            <person name="Jones G."/>
            <person name="Ransome R.D."/>
            <person name="Dechmann D.K.N."/>
            <person name="Locatelli A.G."/>
            <person name="Puechmaille S.J."/>
            <person name="Fedrigo O."/>
            <person name="Jarvis E.D."/>
            <person name="Hiller M."/>
            <person name="Vernes S.C."/>
            <person name="Myers E.W."/>
            <person name="Teeling E.C."/>
        </authorList>
    </citation>
    <scope>NUCLEOTIDE SEQUENCE [LARGE SCALE GENOMIC DNA]</scope>
    <source>
        <strain evidence="1">MRhiFer1</strain>
        <tissue evidence="1">Lung</tissue>
    </source>
</reference>
<sequence length="218" mass="22122">MAAGGLRPRDADPPMGGGAAFAEMLPRALLRCRGLLSLSHPPPMSSWWLKAADRWCVCGMAAPGEAAGGSLRAIPTQAQAAAVGLLGSRAGSPLGVCTGRRQGPDGHLVRVHLGSTAQVALVAAPQPASALAALAKVSISSLPLSSLTLCGPGQGPVGTEMGVRSRTSCLRLLELLHRAPARSYLENQGCTPEGGSGLAGWPGWALYKARLVQAGLGP</sequence>